<dbReference type="AlphaFoldDB" id="A0AAN7PX84"/>
<gene>
    <name evidence="1" type="ORF">SAY87_022028</name>
</gene>
<comment type="caution">
    <text evidence="1">The sequence shown here is derived from an EMBL/GenBank/DDBJ whole genome shotgun (WGS) entry which is preliminary data.</text>
</comment>
<evidence type="ECO:0000313" key="2">
    <source>
        <dbReference type="Proteomes" id="UP001345219"/>
    </source>
</evidence>
<organism evidence="1 2">
    <name type="scientific">Trapa incisa</name>
    <dbReference type="NCBI Taxonomy" id="236973"/>
    <lineage>
        <taxon>Eukaryota</taxon>
        <taxon>Viridiplantae</taxon>
        <taxon>Streptophyta</taxon>
        <taxon>Embryophyta</taxon>
        <taxon>Tracheophyta</taxon>
        <taxon>Spermatophyta</taxon>
        <taxon>Magnoliopsida</taxon>
        <taxon>eudicotyledons</taxon>
        <taxon>Gunneridae</taxon>
        <taxon>Pentapetalae</taxon>
        <taxon>rosids</taxon>
        <taxon>malvids</taxon>
        <taxon>Myrtales</taxon>
        <taxon>Lythraceae</taxon>
        <taxon>Trapa</taxon>
    </lineage>
</organism>
<sequence length="97" mass="11760">MCVGTPERTSLHRLRGVVTVKRRHGRPRVLRHQRRRRRMLRKLKSGKKREAMEMKNLRLFMKNQRIIQENELLREKALLLHQENAELLLLLRNKFSG</sequence>
<dbReference type="PANTHER" id="PTHR33601">
    <property type="entry name" value="PROTEIN LITTLE ZIPPER 4"/>
    <property type="match status" value="1"/>
</dbReference>
<dbReference type="Proteomes" id="UP001345219">
    <property type="component" value="Chromosome 16"/>
</dbReference>
<accession>A0AAN7PX84</accession>
<evidence type="ECO:0000313" key="1">
    <source>
        <dbReference type="EMBL" id="KAK4753230.1"/>
    </source>
</evidence>
<keyword evidence="2" id="KW-1185">Reference proteome</keyword>
<dbReference type="EMBL" id="JAXIOK010000016">
    <property type="protein sequence ID" value="KAK4753230.1"/>
    <property type="molecule type" value="Genomic_DNA"/>
</dbReference>
<protein>
    <submittedName>
        <fullName evidence="1">Uncharacterized protein</fullName>
    </submittedName>
</protein>
<dbReference type="InterPro" id="IPR039312">
    <property type="entry name" value="ZPR"/>
</dbReference>
<name>A0AAN7PX84_9MYRT</name>
<proteinExistence type="predicted"/>
<dbReference type="PANTHER" id="PTHR33601:SF22">
    <property type="entry name" value="PROTEIN LITTLE ZIPPER 1"/>
    <property type="match status" value="1"/>
</dbReference>
<reference evidence="1 2" key="1">
    <citation type="journal article" date="2023" name="Hortic Res">
        <title>Pangenome of water caltrop reveals structural variations and asymmetric subgenome divergence after allopolyploidization.</title>
        <authorList>
            <person name="Zhang X."/>
            <person name="Chen Y."/>
            <person name="Wang L."/>
            <person name="Yuan Y."/>
            <person name="Fang M."/>
            <person name="Shi L."/>
            <person name="Lu R."/>
            <person name="Comes H.P."/>
            <person name="Ma Y."/>
            <person name="Chen Y."/>
            <person name="Huang G."/>
            <person name="Zhou Y."/>
            <person name="Zheng Z."/>
            <person name="Qiu Y."/>
        </authorList>
    </citation>
    <scope>NUCLEOTIDE SEQUENCE [LARGE SCALE GENOMIC DNA]</scope>
    <source>
        <tissue evidence="1">Roots</tissue>
    </source>
</reference>